<dbReference type="FunFam" id="1.20.1260.10:FF:000009">
    <property type="entry name" value="Ferritin light chain"/>
    <property type="match status" value="1"/>
</dbReference>
<evidence type="ECO:0000256" key="8">
    <source>
        <dbReference type="ARBA" id="ARBA00022723"/>
    </source>
</evidence>
<comment type="subcellular location">
    <subcellularLocation>
        <location evidence="14">Autolysosome</location>
    </subcellularLocation>
    <subcellularLocation>
        <location evidence="3">Cytoplasm</location>
    </subcellularLocation>
    <subcellularLocation>
        <location evidence="2">Membrane</location>
    </subcellularLocation>
    <subcellularLocation>
        <location evidence="1">Mitochondrion</location>
    </subcellularLocation>
</comment>
<keyword evidence="12" id="KW-0458">Lysosome</keyword>
<evidence type="ECO:0000256" key="7">
    <source>
        <dbReference type="ARBA" id="ARBA00022703"/>
    </source>
</evidence>
<evidence type="ECO:0000256" key="13">
    <source>
        <dbReference type="ARBA" id="ARBA00023329"/>
    </source>
</evidence>
<dbReference type="GeneID" id="102512073"/>
<keyword evidence="13" id="KW-0968">Cytoplasmic vesicle</keyword>
<dbReference type="InterPro" id="IPR020728">
    <property type="entry name" value="Bcl2_BH3_motif_CS"/>
</dbReference>
<dbReference type="InterPro" id="IPR014034">
    <property type="entry name" value="Ferritin_CS"/>
</dbReference>
<dbReference type="InterPro" id="IPR001519">
    <property type="entry name" value="Ferritin"/>
</dbReference>
<evidence type="ECO:0000259" key="19">
    <source>
        <dbReference type="PROSITE" id="PS50905"/>
    </source>
</evidence>
<dbReference type="InterPro" id="IPR008331">
    <property type="entry name" value="Ferritin_DPS_dom"/>
</dbReference>
<dbReference type="GO" id="GO:0006915">
    <property type="term" value="P:apoptotic process"/>
    <property type="evidence" value="ECO:0007669"/>
    <property type="project" value="UniProtKB-KW"/>
</dbReference>
<accession>A0A8B8TI75</accession>
<keyword evidence="9 17" id="KW-0408">Iron</keyword>
<evidence type="ECO:0000256" key="2">
    <source>
        <dbReference type="ARBA" id="ARBA00004370"/>
    </source>
</evidence>
<dbReference type="GO" id="GO:0042981">
    <property type="term" value="P:regulation of apoptotic process"/>
    <property type="evidence" value="ECO:0007669"/>
    <property type="project" value="InterPro"/>
</dbReference>
<evidence type="ECO:0000313" key="21">
    <source>
        <dbReference type="RefSeq" id="XP_032341478.1"/>
    </source>
</evidence>
<dbReference type="InterPro" id="IPR009078">
    <property type="entry name" value="Ferritin-like_SF"/>
</dbReference>
<proteinExistence type="inferred from homology"/>
<dbReference type="Gene3D" id="1.10.437.10">
    <property type="entry name" value="Blc2-like"/>
    <property type="match status" value="1"/>
</dbReference>
<dbReference type="GO" id="GO:0016020">
    <property type="term" value="C:membrane"/>
    <property type="evidence" value="ECO:0007669"/>
    <property type="project" value="UniProtKB-SubCell"/>
</dbReference>
<dbReference type="GO" id="GO:0006879">
    <property type="term" value="P:intracellular iron ion homeostasis"/>
    <property type="evidence" value="ECO:0007669"/>
    <property type="project" value="UniProtKB-KW"/>
</dbReference>
<comment type="function">
    <text evidence="15">Stores iron in a soluble, non-toxic, readily available form. Important for iron homeostasis. Iron is taken up in the ferrous form and deposited as ferric hydroxides after oxidation. Also plays a role in delivery of iron to cells. Mediates iron uptake in capsule cells of the developing kidney. Delivery to lysosomes by the cargo receptor NCOA4 for autophagic degradation and release or iron.</text>
</comment>
<keyword evidence="6" id="KW-0963">Cytoplasm</keyword>
<dbReference type="InterPro" id="IPR009040">
    <property type="entry name" value="Ferritin-like_diiron"/>
</dbReference>
<keyword evidence="20" id="KW-1185">Reference proteome</keyword>
<dbReference type="PANTHER" id="PTHR11431:SF47">
    <property type="entry name" value="FERRITIN LIGHT CHAIN"/>
    <property type="match status" value="1"/>
</dbReference>
<dbReference type="GO" id="GO:0044754">
    <property type="term" value="C:autolysosome"/>
    <property type="evidence" value="ECO:0007669"/>
    <property type="project" value="UniProtKB-SubCell"/>
</dbReference>
<dbReference type="InterPro" id="IPR036834">
    <property type="entry name" value="Bcl-2-like_sf"/>
</dbReference>
<dbReference type="Pfam" id="PF00210">
    <property type="entry name" value="Ferritin"/>
    <property type="match status" value="1"/>
</dbReference>
<evidence type="ECO:0000256" key="11">
    <source>
        <dbReference type="ARBA" id="ARBA00023136"/>
    </source>
</evidence>
<evidence type="ECO:0000313" key="20">
    <source>
        <dbReference type="Proteomes" id="UP000694856"/>
    </source>
</evidence>
<evidence type="ECO:0000256" key="1">
    <source>
        <dbReference type="ARBA" id="ARBA00004173"/>
    </source>
</evidence>
<dbReference type="SUPFAM" id="SSF56854">
    <property type="entry name" value="Bcl-2 inhibitors of programmed cell death"/>
    <property type="match status" value="1"/>
</dbReference>
<dbReference type="PROSITE" id="PS50905">
    <property type="entry name" value="FERRITIN_LIKE"/>
    <property type="match status" value="1"/>
</dbReference>
<name>A0A8B8TI75_CAMFR</name>
<dbReference type="CDD" id="cd00904">
    <property type="entry name" value="Ferritin"/>
    <property type="match status" value="1"/>
</dbReference>
<dbReference type="GO" id="GO:0008199">
    <property type="term" value="F:ferric iron binding"/>
    <property type="evidence" value="ECO:0007669"/>
    <property type="project" value="InterPro"/>
</dbReference>
<evidence type="ECO:0000256" key="5">
    <source>
        <dbReference type="ARBA" id="ARBA00022434"/>
    </source>
</evidence>
<evidence type="ECO:0000256" key="15">
    <source>
        <dbReference type="ARBA" id="ARBA00045578"/>
    </source>
</evidence>
<sequence>MDGSGEQPRGGGPTSSEQIMKTGALLLQGFIQDRAGRMGGETPELGLEQIPQDASTKKLSECLKRIGDELDSNMELQRCALALGGPADLSLASTVFGRNRPRGRPLLQPPTTLQPFFQSHPSEPATVLSSASGTSQHRFVSLTPYYGSTMSSQIRQNYSSEVEASVNHLVNMHLRASYTYLSLGFYFDRDDVALEGVGHFFRELAEEKREGAERLLKMQNQRGGRALFQDVQKPSQDEWGKTQDAMEAAIALEKNLNQALLDLHALGSARADPHLCDFLENHFLDEEVKLIKKMGDHLTNLRRLSGPQAGLGEYLFERLTLKHD</sequence>
<evidence type="ECO:0000256" key="4">
    <source>
        <dbReference type="ARBA" id="ARBA00007513"/>
    </source>
</evidence>
<dbReference type="RefSeq" id="XP_032341478.1">
    <property type="nucleotide sequence ID" value="XM_032485587.1"/>
</dbReference>
<evidence type="ECO:0000256" key="3">
    <source>
        <dbReference type="ARBA" id="ARBA00004496"/>
    </source>
</evidence>
<dbReference type="Gene3D" id="1.20.1260.10">
    <property type="match status" value="1"/>
</dbReference>
<evidence type="ECO:0000256" key="17">
    <source>
        <dbReference type="PIRSR" id="PIRSR601519-1"/>
    </source>
</evidence>
<dbReference type="AlphaFoldDB" id="A0A8B8TI75"/>
<dbReference type="GO" id="GO:0008198">
    <property type="term" value="F:ferrous iron binding"/>
    <property type="evidence" value="ECO:0007669"/>
    <property type="project" value="TreeGrafter"/>
</dbReference>
<dbReference type="PANTHER" id="PTHR11431">
    <property type="entry name" value="FERRITIN"/>
    <property type="match status" value="1"/>
</dbReference>
<keyword evidence="11" id="KW-0472">Membrane</keyword>
<dbReference type="KEGG" id="cfr:102512073"/>
<reference evidence="21" key="1">
    <citation type="submission" date="2025-08" db="UniProtKB">
        <authorList>
            <consortium name="RefSeq"/>
        </authorList>
    </citation>
    <scope>IDENTIFICATION</scope>
    <source>
        <tissue evidence="21">Ear skin</tissue>
    </source>
</reference>
<comment type="similarity">
    <text evidence="4 18">Belongs to the ferritin family.</text>
</comment>
<dbReference type="SUPFAM" id="SSF47240">
    <property type="entry name" value="Ferritin-like"/>
    <property type="match status" value="1"/>
</dbReference>
<dbReference type="PROSITE" id="PS00540">
    <property type="entry name" value="FERRITIN_1"/>
    <property type="match status" value="1"/>
</dbReference>
<evidence type="ECO:0000256" key="6">
    <source>
        <dbReference type="ARBA" id="ARBA00022490"/>
    </source>
</evidence>
<comment type="subunit">
    <text evidence="16">Oligomer of 24 subunits. There are two types of subunits: L (light) chain and H (heavy) chain. The major chain can be light or heavy, depending on the species and tissue type. The functional molecule forms a roughly spherical shell with a diameter of 12 nm and contains a central cavity into which the insoluble mineral iron core is deposited. Interacts with NCOA4.</text>
</comment>
<evidence type="ECO:0000256" key="16">
    <source>
        <dbReference type="ARBA" id="ARBA00047045"/>
    </source>
</evidence>
<dbReference type="GO" id="GO:0005739">
    <property type="term" value="C:mitochondrion"/>
    <property type="evidence" value="ECO:0007669"/>
    <property type="project" value="UniProtKB-SubCell"/>
</dbReference>
<organism evidence="20 21">
    <name type="scientific">Camelus ferus</name>
    <name type="common">Wild bactrian camel</name>
    <name type="synonym">Camelus bactrianus ferus</name>
    <dbReference type="NCBI Taxonomy" id="419612"/>
    <lineage>
        <taxon>Eukaryota</taxon>
        <taxon>Metazoa</taxon>
        <taxon>Chordata</taxon>
        <taxon>Craniata</taxon>
        <taxon>Vertebrata</taxon>
        <taxon>Euteleostomi</taxon>
        <taxon>Mammalia</taxon>
        <taxon>Eutheria</taxon>
        <taxon>Laurasiatheria</taxon>
        <taxon>Artiodactyla</taxon>
        <taxon>Tylopoda</taxon>
        <taxon>Camelidae</taxon>
        <taxon>Camelus</taxon>
    </lineage>
</organism>
<dbReference type="GO" id="GO:0031410">
    <property type="term" value="C:cytoplasmic vesicle"/>
    <property type="evidence" value="ECO:0007669"/>
    <property type="project" value="UniProtKB-KW"/>
</dbReference>
<keyword evidence="5 18" id="KW-0409">Iron storage</keyword>
<dbReference type="Proteomes" id="UP000694856">
    <property type="component" value="Chromosome 9"/>
</dbReference>
<protein>
    <recommendedName>
        <fullName evidence="18">Ferritin</fullName>
    </recommendedName>
</protein>
<evidence type="ECO:0000256" key="14">
    <source>
        <dbReference type="ARBA" id="ARBA00044942"/>
    </source>
</evidence>
<feature type="domain" description="Ferritin-like diiron" evidence="19">
    <location>
        <begin position="156"/>
        <end position="305"/>
    </location>
</feature>
<evidence type="ECO:0000256" key="12">
    <source>
        <dbReference type="ARBA" id="ARBA00023228"/>
    </source>
</evidence>
<dbReference type="GO" id="GO:0006826">
    <property type="term" value="P:iron ion transport"/>
    <property type="evidence" value="ECO:0007669"/>
    <property type="project" value="InterPro"/>
</dbReference>
<keyword evidence="8 17" id="KW-0479">Metal-binding</keyword>
<keyword evidence="10" id="KW-0496">Mitochondrion</keyword>
<evidence type="ECO:0000256" key="10">
    <source>
        <dbReference type="ARBA" id="ARBA00023128"/>
    </source>
</evidence>
<dbReference type="PROSITE" id="PS00204">
    <property type="entry name" value="FERRITIN_2"/>
    <property type="match status" value="1"/>
</dbReference>
<feature type="binding site" evidence="17">
    <location>
        <position position="253"/>
    </location>
    <ligand>
        <name>Fe cation</name>
        <dbReference type="ChEBI" id="CHEBI:24875"/>
        <label>1</label>
    </ligand>
</feature>
<dbReference type="InterPro" id="IPR012347">
    <property type="entry name" value="Ferritin-like"/>
</dbReference>
<keyword evidence="7" id="KW-0053">Apoptosis</keyword>
<evidence type="ECO:0000256" key="18">
    <source>
        <dbReference type="RuleBase" id="RU361145"/>
    </source>
</evidence>
<evidence type="ECO:0000256" key="9">
    <source>
        <dbReference type="ARBA" id="ARBA00023004"/>
    </source>
</evidence>
<dbReference type="PROSITE" id="PS01259">
    <property type="entry name" value="BH3"/>
    <property type="match status" value="1"/>
</dbReference>
<gene>
    <name evidence="21" type="primary">LOC102512073</name>
</gene>